<reference evidence="2 3" key="1">
    <citation type="submission" date="2024-01" db="EMBL/GenBank/DDBJ databases">
        <title>The complete chloroplast genome sequence of Lithospermum erythrorhizon: insights into the phylogenetic relationship among Boraginaceae species and the maternal lineages of purple gromwells.</title>
        <authorList>
            <person name="Okada T."/>
            <person name="Watanabe K."/>
        </authorList>
    </citation>
    <scope>NUCLEOTIDE SEQUENCE [LARGE SCALE GENOMIC DNA]</scope>
</reference>
<comment type="caution">
    <text evidence="2">The sequence shown here is derived from an EMBL/GenBank/DDBJ whole genome shotgun (WGS) entry which is preliminary data.</text>
</comment>
<organism evidence="2 3">
    <name type="scientific">Lithospermum erythrorhizon</name>
    <name type="common">Purple gromwell</name>
    <name type="synonym">Lithospermum officinale var. erythrorhizon</name>
    <dbReference type="NCBI Taxonomy" id="34254"/>
    <lineage>
        <taxon>Eukaryota</taxon>
        <taxon>Viridiplantae</taxon>
        <taxon>Streptophyta</taxon>
        <taxon>Embryophyta</taxon>
        <taxon>Tracheophyta</taxon>
        <taxon>Spermatophyta</taxon>
        <taxon>Magnoliopsida</taxon>
        <taxon>eudicotyledons</taxon>
        <taxon>Gunneridae</taxon>
        <taxon>Pentapetalae</taxon>
        <taxon>asterids</taxon>
        <taxon>lamiids</taxon>
        <taxon>Boraginales</taxon>
        <taxon>Boraginaceae</taxon>
        <taxon>Boraginoideae</taxon>
        <taxon>Lithospermeae</taxon>
        <taxon>Lithospermum</taxon>
    </lineage>
</organism>
<dbReference type="AlphaFoldDB" id="A0AAV3R0V6"/>
<sequence>MLHGGPPCDHTFRFPAKLTSQRASDPQKTCRIIWRRLWRPKDPIQQISLDNNKNLMQVPRPLITNTRPFPPKSKLYSNSDSERNGQHGNKSGVHQSTSGPIARPNTPMKARSTKSLPLPRKTRSTSPRQYLRDAKKVYNTLAGVCTSSGPSCSGLTTSVK</sequence>
<name>A0AAV3R0V6_LITER</name>
<evidence type="ECO:0000313" key="3">
    <source>
        <dbReference type="Proteomes" id="UP001454036"/>
    </source>
</evidence>
<accession>A0AAV3R0V6</accession>
<gene>
    <name evidence="2" type="ORF">LIER_24325</name>
</gene>
<feature type="region of interest" description="Disordered" evidence="1">
    <location>
        <begin position="48"/>
        <end position="132"/>
    </location>
</feature>
<protein>
    <submittedName>
        <fullName evidence="2">Uncharacterized protein</fullName>
    </submittedName>
</protein>
<proteinExistence type="predicted"/>
<feature type="compositionally biased region" description="Polar residues" evidence="1">
    <location>
        <begin position="86"/>
        <end position="99"/>
    </location>
</feature>
<keyword evidence="3" id="KW-1185">Reference proteome</keyword>
<dbReference type="Proteomes" id="UP001454036">
    <property type="component" value="Unassembled WGS sequence"/>
</dbReference>
<evidence type="ECO:0000313" key="2">
    <source>
        <dbReference type="EMBL" id="GAA0169949.1"/>
    </source>
</evidence>
<evidence type="ECO:0000256" key="1">
    <source>
        <dbReference type="SAM" id="MobiDB-lite"/>
    </source>
</evidence>
<dbReference type="EMBL" id="BAABME010007036">
    <property type="protein sequence ID" value="GAA0169949.1"/>
    <property type="molecule type" value="Genomic_DNA"/>
</dbReference>